<dbReference type="PANTHER" id="PTHR32309:SF13">
    <property type="entry name" value="FERRIC ENTEROBACTIN TRANSPORT PROTEIN FEPE"/>
    <property type="match status" value="1"/>
</dbReference>
<feature type="transmembrane region" description="Helical" evidence="8">
    <location>
        <begin position="25"/>
        <end position="47"/>
    </location>
</feature>
<evidence type="ECO:0000256" key="8">
    <source>
        <dbReference type="SAM" id="Phobius"/>
    </source>
</evidence>
<evidence type="ECO:0000256" key="2">
    <source>
        <dbReference type="ARBA" id="ARBA00006683"/>
    </source>
</evidence>
<dbReference type="RefSeq" id="WP_002588340.1">
    <property type="nucleotide sequence ID" value="NZ_KB851022.1"/>
</dbReference>
<evidence type="ECO:0000256" key="3">
    <source>
        <dbReference type="ARBA" id="ARBA00022475"/>
    </source>
</evidence>
<evidence type="ECO:0000259" key="9">
    <source>
        <dbReference type="Pfam" id="PF02706"/>
    </source>
</evidence>
<evidence type="ECO:0000313" key="11">
    <source>
        <dbReference type="Proteomes" id="UP000013085"/>
    </source>
</evidence>
<keyword evidence="5 8" id="KW-1133">Transmembrane helix</keyword>
<dbReference type="PATRIC" id="fig|999408.3.peg.2964"/>
<dbReference type="GeneID" id="57961417"/>
<feature type="domain" description="Polysaccharide chain length determinant N-terminal" evidence="9">
    <location>
        <begin position="11"/>
        <end position="98"/>
    </location>
</feature>
<feature type="transmembrane region" description="Helical" evidence="8">
    <location>
        <begin position="180"/>
        <end position="201"/>
    </location>
</feature>
<evidence type="ECO:0000256" key="6">
    <source>
        <dbReference type="ARBA" id="ARBA00023136"/>
    </source>
</evidence>
<dbReference type="PANTHER" id="PTHR32309">
    <property type="entry name" value="TYROSINE-PROTEIN KINASE"/>
    <property type="match status" value="1"/>
</dbReference>
<keyword evidence="3" id="KW-1003">Cell membrane</keyword>
<evidence type="ECO:0000313" key="10">
    <source>
        <dbReference type="EMBL" id="ENZ13543.1"/>
    </source>
</evidence>
<feature type="region of interest" description="Disordered" evidence="7">
    <location>
        <begin position="224"/>
        <end position="261"/>
    </location>
</feature>
<keyword evidence="4 8" id="KW-0812">Transmembrane</keyword>
<comment type="caution">
    <text evidence="10">The sequence shown here is derived from an EMBL/GenBank/DDBJ whole genome shotgun (WGS) entry which is preliminary data.</text>
</comment>
<feature type="compositionally biased region" description="Basic and acidic residues" evidence="7">
    <location>
        <begin position="224"/>
        <end position="236"/>
    </location>
</feature>
<dbReference type="Proteomes" id="UP000013085">
    <property type="component" value="Unassembled WGS sequence"/>
</dbReference>
<dbReference type="HOGENOM" id="CLU_082668_0_0_9"/>
<evidence type="ECO:0000256" key="7">
    <source>
        <dbReference type="SAM" id="MobiDB-lite"/>
    </source>
</evidence>
<dbReference type="InterPro" id="IPR003856">
    <property type="entry name" value="LPS_length_determ_N"/>
</dbReference>
<accession>A0A0E2H997</accession>
<evidence type="ECO:0000256" key="5">
    <source>
        <dbReference type="ARBA" id="ARBA00022989"/>
    </source>
</evidence>
<name>A0A0E2H997_9FIRM</name>
<dbReference type="AlphaFoldDB" id="A0A0E2H997"/>
<sequence length="261" mass="28821">MEKTYDDDEIEIDLLELLGEFRRKIWIILGIIILFGGVSGAFSAFVLTPQYESTAMVYILSKETTLTSLADLQIGSQLTKDYKIIVTSRRVLNQVIEDMELNLTYKELVEKVTIDNPQDTRILAISVEDPDPNMAKLIADRIAVTSSDYIGDIMEMVPPKLIEEGEVPILKSSPSNTKNALIGGFLGAVLVCGFITVHVILNDTIRTEEDVTKYLGLSVLASVPEREGEKPEDKEAMISSKSGNKPVVGKSRKKKRGGRAS</sequence>
<dbReference type="GO" id="GO:0005886">
    <property type="term" value="C:plasma membrane"/>
    <property type="evidence" value="ECO:0007669"/>
    <property type="project" value="UniProtKB-SubCell"/>
</dbReference>
<comment type="subcellular location">
    <subcellularLocation>
        <location evidence="1">Cell membrane</location>
        <topology evidence="1">Multi-pass membrane protein</topology>
    </subcellularLocation>
</comment>
<dbReference type="GO" id="GO:0004713">
    <property type="term" value="F:protein tyrosine kinase activity"/>
    <property type="evidence" value="ECO:0007669"/>
    <property type="project" value="TreeGrafter"/>
</dbReference>
<feature type="compositionally biased region" description="Basic residues" evidence="7">
    <location>
        <begin position="250"/>
        <end position="261"/>
    </location>
</feature>
<dbReference type="Pfam" id="PF02706">
    <property type="entry name" value="Wzz"/>
    <property type="match status" value="1"/>
</dbReference>
<protein>
    <submittedName>
        <fullName evidence="10">Capsular polysaccharide biosynthesis protein CpsC</fullName>
    </submittedName>
</protein>
<dbReference type="InterPro" id="IPR050445">
    <property type="entry name" value="Bact_polysacc_biosynth/exp"/>
</dbReference>
<dbReference type="EMBL" id="AGYR01000030">
    <property type="protein sequence ID" value="ENZ13543.1"/>
    <property type="molecule type" value="Genomic_DNA"/>
</dbReference>
<organism evidence="10 11">
    <name type="scientific">[Clostridium] clostridioforme 90A8</name>
    <dbReference type="NCBI Taxonomy" id="999408"/>
    <lineage>
        <taxon>Bacteria</taxon>
        <taxon>Bacillati</taxon>
        <taxon>Bacillota</taxon>
        <taxon>Clostridia</taxon>
        <taxon>Lachnospirales</taxon>
        <taxon>Lachnospiraceae</taxon>
        <taxon>Enterocloster</taxon>
    </lineage>
</organism>
<keyword evidence="6 8" id="KW-0472">Membrane</keyword>
<gene>
    <name evidence="10" type="ORF">HMPREF1090_02747</name>
</gene>
<comment type="similarity">
    <text evidence="2">Belongs to the CpsC/CapA family.</text>
</comment>
<proteinExistence type="inferred from homology"/>
<evidence type="ECO:0000256" key="4">
    <source>
        <dbReference type="ARBA" id="ARBA00022692"/>
    </source>
</evidence>
<evidence type="ECO:0000256" key="1">
    <source>
        <dbReference type="ARBA" id="ARBA00004651"/>
    </source>
</evidence>
<reference evidence="10 11" key="1">
    <citation type="submission" date="2013-01" db="EMBL/GenBank/DDBJ databases">
        <title>The Genome Sequence of Clostridium clostridioforme 90A8.</title>
        <authorList>
            <consortium name="The Broad Institute Genome Sequencing Platform"/>
            <person name="Earl A."/>
            <person name="Ward D."/>
            <person name="Feldgarden M."/>
            <person name="Gevers D."/>
            <person name="Courvalin P."/>
            <person name="Lambert T."/>
            <person name="Walker B."/>
            <person name="Young S.K."/>
            <person name="Zeng Q."/>
            <person name="Gargeya S."/>
            <person name="Fitzgerald M."/>
            <person name="Haas B."/>
            <person name="Abouelleil A."/>
            <person name="Alvarado L."/>
            <person name="Arachchi H.M."/>
            <person name="Berlin A.M."/>
            <person name="Chapman S.B."/>
            <person name="Dewar J."/>
            <person name="Goldberg J."/>
            <person name="Griggs A."/>
            <person name="Gujja S."/>
            <person name="Hansen M."/>
            <person name="Howarth C."/>
            <person name="Imamovic A."/>
            <person name="Larimer J."/>
            <person name="McCowan C."/>
            <person name="Murphy C."/>
            <person name="Neiman D."/>
            <person name="Pearson M."/>
            <person name="Priest M."/>
            <person name="Roberts A."/>
            <person name="Saif S."/>
            <person name="Shea T."/>
            <person name="Sisk P."/>
            <person name="Sykes S."/>
            <person name="Wortman J."/>
            <person name="Nusbaum C."/>
            <person name="Birren B."/>
        </authorList>
    </citation>
    <scope>NUCLEOTIDE SEQUENCE [LARGE SCALE GENOMIC DNA]</scope>
    <source>
        <strain evidence="10 11">90A8</strain>
    </source>
</reference>